<dbReference type="PANTHER" id="PTHR37031">
    <property type="entry name" value="METALLOPHOSPHATASE BINDING DOMAIN PROTEIN"/>
    <property type="match status" value="1"/>
</dbReference>
<name>A0ABT8GRI2_9BACL</name>
<reference evidence="1" key="1">
    <citation type="submission" date="2023-07" db="EMBL/GenBank/DDBJ databases">
        <title>Ureibacillus sp. isolated from freshwater well.</title>
        <authorList>
            <person name="Kirdat K."/>
            <person name="Bhatt A."/>
            <person name="Teware R."/>
            <person name="Bhavsar Y."/>
            <person name="Yadav A."/>
        </authorList>
    </citation>
    <scope>NUCLEOTIDE SEQUENCE</scope>
    <source>
        <strain evidence="1">BA0131</strain>
    </source>
</reference>
<dbReference type="Proteomes" id="UP001172743">
    <property type="component" value="Unassembled WGS sequence"/>
</dbReference>
<keyword evidence="2" id="KW-1185">Reference proteome</keyword>
<proteinExistence type="predicted"/>
<organism evidence="1 2">
    <name type="scientific">Ureibacillus aquaedulcis</name>
    <dbReference type="NCBI Taxonomy" id="3058421"/>
    <lineage>
        <taxon>Bacteria</taxon>
        <taxon>Bacillati</taxon>
        <taxon>Bacillota</taxon>
        <taxon>Bacilli</taxon>
        <taxon>Bacillales</taxon>
        <taxon>Caryophanaceae</taxon>
        <taxon>Ureibacillus</taxon>
    </lineage>
</organism>
<dbReference type="RefSeq" id="WP_301137897.1">
    <property type="nucleotide sequence ID" value="NZ_JAUHTQ010000005.1"/>
</dbReference>
<dbReference type="Gene3D" id="3.60.21.70">
    <property type="entry name" value="PhoD-like phosphatase"/>
    <property type="match status" value="1"/>
</dbReference>
<dbReference type="EMBL" id="JAUHTQ010000005">
    <property type="protein sequence ID" value="MDN4493556.1"/>
    <property type="molecule type" value="Genomic_DNA"/>
</dbReference>
<sequence length="687" mass="79585">MSTDIFPALLAGPMIRRVEPSKAIIWVATSREFEIAADVYEIIQKGEIDCYSKKCSITETETIQFGINLYIHLIKITPTSNSFPTNQLIGYNLYFQNQQESFDLEDLGLLAHSNPSKIVYDTLKLPTFFIPDEASEFTANFLFGSCRKQHGEGKDMLALGDRVIEEYNRDLNNRPGALFLMGDQIYADNVADPLFRPINKLGRRLMGVQESLPSIDKRLANNPFSTSLNRINGRKEIMKDFAKFSSRNASNHLIEFGEFTAMYLFSWSPVLWEVSQEENLFESFEEAYKRERFYLKLSRGTDKLKQLEKAQLQMRYIEQEKLIADCHSATYKIRRLFANTPTYMIFDDHDMTDDWNINAYWKTKVQESPLGKHIIANGLSAYFAFQGWGNEPENFSSEFTCKITKYFRGLHSGQMMANYEEWINLLWNHQPWHFVTPTIPKAVFLDTRTLRAYEDQPKITSFEQPFEDSSPPPQLINEQEYKELTKQLKESGWKRGDFLIIVSPTPVIGFDLIEKWIVQFLPILEKLGAHVQTIFDVEAWRYNGKGLTNFLKQLTEWCPKNPVILSGDVHYSFSVSSRFTFTDRNEMDIKQITSSPIKNMSFKNLGMLMKVTAALSQALQQTGTIYRYCDSSYLIHDADKDSFSEKDFIWEEQLLYEQIAGTSIIETDNTLGYLSYSTNRVENKFLK</sequence>
<comment type="caution">
    <text evidence="1">The sequence shown here is derived from an EMBL/GenBank/DDBJ whole genome shotgun (WGS) entry which is preliminary data.</text>
</comment>
<protein>
    <submittedName>
        <fullName evidence="1">Alkaline phosphatase D family protein</fullName>
    </submittedName>
</protein>
<dbReference type="PANTHER" id="PTHR37031:SF2">
    <property type="entry name" value="PHOD-LIKE PHOSPHATASE METALLOPHOSPHATASE DOMAIN-CONTAINING PROTEIN"/>
    <property type="match status" value="1"/>
</dbReference>
<gene>
    <name evidence="1" type="ORF">QYB95_08410</name>
</gene>
<evidence type="ECO:0000313" key="2">
    <source>
        <dbReference type="Proteomes" id="UP001172743"/>
    </source>
</evidence>
<evidence type="ECO:0000313" key="1">
    <source>
        <dbReference type="EMBL" id="MDN4493556.1"/>
    </source>
</evidence>
<dbReference type="InterPro" id="IPR029052">
    <property type="entry name" value="Metallo-depent_PP-like"/>
</dbReference>
<dbReference type="InterPro" id="IPR038607">
    <property type="entry name" value="PhoD-like_sf"/>
</dbReference>
<dbReference type="SUPFAM" id="SSF56300">
    <property type="entry name" value="Metallo-dependent phosphatases"/>
    <property type="match status" value="1"/>
</dbReference>
<accession>A0ABT8GRI2</accession>